<protein>
    <submittedName>
        <fullName evidence="2">Uncharacterized protein</fullName>
    </submittedName>
</protein>
<evidence type="ECO:0000256" key="1">
    <source>
        <dbReference type="SAM" id="Phobius"/>
    </source>
</evidence>
<name>A0A6G4XVX8_9ACTN</name>
<gene>
    <name evidence="2" type="ORF">G6045_37795</name>
</gene>
<keyword evidence="1" id="KW-0472">Membrane</keyword>
<dbReference type="AlphaFoldDB" id="A0A6G4XVX8"/>
<dbReference type="EMBL" id="JAAKZW010000318">
    <property type="protein sequence ID" value="NGO81373.1"/>
    <property type="molecule type" value="Genomic_DNA"/>
</dbReference>
<proteinExistence type="predicted"/>
<keyword evidence="3" id="KW-1185">Reference proteome</keyword>
<feature type="transmembrane region" description="Helical" evidence="1">
    <location>
        <begin position="61"/>
        <end position="80"/>
    </location>
</feature>
<dbReference type="Proteomes" id="UP000481109">
    <property type="component" value="Unassembled WGS sequence"/>
</dbReference>
<feature type="transmembrane region" description="Helical" evidence="1">
    <location>
        <begin position="12"/>
        <end position="40"/>
    </location>
</feature>
<reference evidence="2 3" key="1">
    <citation type="submission" date="2020-02" db="EMBL/GenBank/DDBJ databases">
        <title>Whole-genome analyses of novel actinobacteria.</title>
        <authorList>
            <person name="Sahin N."/>
            <person name="Tokatli A."/>
        </authorList>
    </citation>
    <scope>NUCLEOTIDE SEQUENCE [LARGE SCALE GENOMIC DNA]</scope>
    <source>
        <strain evidence="2 3">YC504</strain>
    </source>
</reference>
<dbReference type="RefSeq" id="WP_165336771.1">
    <property type="nucleotide sequence ID" value="NZ_JAAKZW010000318.1"/>
</dbReference>
<keyword evidence="1" id="KW-0812">Transmembrane</keyword>
<organism evidence="2 3">
    <name type="scientific">Streptomyces mesophilus</name>
    <dbReference type="NCBI Taxonomy" id="1775132"/>
    <lineage>
        <taxon>Bacteria</taxon>
        <taxon>Bacillati</taxon>
        <taxon>Actinomycetota</taxon>
        <taxon>Actinomycetes</taxon>
        <taxon>Kitasatosporales</taxon>
        <taxon>Streptomycetaceae</taxon>
        <taxon>Streptomyces</taxon>
    </lineage>
</organism>
<comment type="caution">
    <text evidence="2">The sequence shown here is derived from an EMBL/GenBank/DDBJ whole genome shotgun (WGS) entry which is preliminary data.</text>
</comment>
<evidence type="ECO:0000313" key="2">
    <source>
        <dbReference type="EMBL" id="NGO81373.1"/>
    </source>
</evidence>
<sequence>MEAQIRPLVLWLALLAAGVGWGAISGLWWLTLPALLLLSLTVYRHQQQSGGPGFLHRKERVVIFAALAIAVVAALIARLSP</sequence>
<accession>A0A6G4XVX8</accession>
<evidence type="ECO:0000313" key="3">
    <source>
        <dbReference type="Proteomes" id="UP000481109"/>
    </source>
</evidence>
<keyword evidence="1" id="KW-1133">Transmembrane helix</keyword>